<dbReference type="AlphaFoldDB" id="W1DF53"/>
<evidence type="ECO:0000313" key="1">
    <source>
        <dbReference type="EMBL" id="CDL07255.1"/>
    </source>
</evidence>
<accession>W1DF53</accession>
<dbReference type="EMBL" id="CBWK010000014">
    <property type="protein sequence ID" value="CDL07255.1"/>
    <property type="molecule type" value="Genomic_DNA"/>
</dbReference>
<name>W1DF53_KLEPN</name>
<dbReference type="Proteomes" id="UP000019183">
    <property type="component" value="Unassembled WGS sequence"/>
</dbReference>
<reference evidence="1" key="1">
    <citation type="submission" date="2013-10" db="EMBL/GenBank/DDBJ databases">
        <title>Antibiotic resistance diversity of beta-lactamase producers in the General Hospital Vienna.</title>
        <authorList>
            <person name="Barisic I."/>
            <person name="Mitteregger D."/>
            <person name="Hirschl A.M."/>
            <person name="Noehammer C."/>
            <person name="Wiesinger-Mayr H."/>
        </authorList>
    </citation>
    <scope>NUCLEOTIDE SEQUENCE [LARGE SCALE GENOMIC DNA]</scope>
    <source>
        <strain evidence="1">IS43</strain>
    </source>
</reference>
<comment type="caution">
    <text evidence="1">The sequence shown here is derived from an EMBL/GenBank/DDBJ whole genome shotgun (WGS) entry which is preliminary data.</text>
</comment>
<sequence length="44" mass="4495">MGAVCIPLSDPPIEKCVGAIHAGHLPLSKAAQALLDTLKGFLPT</sequence>
<evidence type="ECO:0000313" key="2">
    <source>
        <dbReference type="Proteomes" id="UP000019183"/>
    </source>
</evidence>
<keyword evidence="1" id="KW-0808">Transferase</keyword>
<proteinExistence type="predicted"/>
<organism evidence="1 2">
    <name type="scientific">Klebsiella pneumoniae IS43</name>
    <dbReference type="NCBI Taxonomy" id="1432552"/>
    <lineage>
        <taxon>Bacteria</taxon>
        <taxon>Pseudomonadati</taxon>
        <taxon>Pseudomonadota</taxon>
        <taxon>Gammaproteobacteria</taxon>
        <taxon>Enterobacterales</taxon>
        <taxon>Enterobacteriaceae</taxon>
        <taxon>Klebsiella/Raoultella group</taxon>
        <taxon>Klebsiella</taxon>
        <taxon>Klebsiella pneumoniae complex</taxon>
    </lineage>
</organism>
<protein>
    <submittedName>
        <fullName evidence="1">LysR family transcriptional regulator near succinyl-CoA:3-ketoacid-coenzyme A transferase</fullName>
    </submittedName>
</protein>
<keyword evidence="2" id="KW-1185">Reference proteome</keyword>
<dbReference type="GO" id="GO:0016740">
    <property type="term" value="F:transferase activity"/>
    <property type="evidence" value="ECO:0007669"/>
    <property type="project" value="UniProtKB-KW"/>
</dbReference>